<organism evidence="2">
    <name type="scientific">Rhizophora mucronata</name>
    <name type="common">Asiatic mangrove</name>
    <dbReference type="NCBI Taxonomy" id="61149"/>
    <lineage>
        <taxon>Eukaryota</taxon>
        <taxon>Viridiplantae</taxon>
        <taxon>Streptophyta</taxon>
        <taxon>Embryophyta</taxon>
        <taxon>Tracheophyta</taxon>
        <taxon>Spermatophyta</taxon>
        <taxon>Magnoliopsida</taxon>
        <taxon>eudicotyledons</taxon>
        <taxon>Gunneridae</taxon>
        <taxon>Pentapetalae</taxon>
        <taxon>rosids</taxon>
        <taxon>fabids</taxon>
        <taxon>Malpighiales</taxon>
        <taxon>Rhizophoraceae</taxon>
        <taxon>Rhizophora</taxon>
    </lineage>
</organism>
<dbReference type="EMBL" id="GGEC01008701">
    <property type="protein sequence ID" value="MBW89184.1"/>
    <property type="molecule type" value="Transcribed_RNA"/>
</dbReference>
<evidence type="ECO:0000313" key="2">
    <source>
        <dbReference type="EMBL" id="MBW89184.1"/>
    </source>
</evidence>
<accession>A0A2P2J6U0</accession>
<evidence type="ECO:0000256" key="1">
    <source>
        <dbReference type="SAM" id="Phobius"/>
    </source>
</evidence>
<name>A0A2P2J6U0_RHIMU</name>
<dbReference type="AlphaFoldDB" id="A0A2P2J6U0"/>
<protein>
    <submittedName>
        <fullName evidence="2">Linoleate 13S-lipoxygenase 2-1ic-like</fullName>
    </submittedName>
</protein>
<sequence>MTTVPLGKPLRTMSLRNISSRCSFSTRTAPTSPKSAGTSHSASYFTSSPSWLVLFAYPFTVGFSDPVLGSSSALTSSRRRDLPKRSVRLSRPCSMFTRFDRNPPTVLLIVTTALTLIDLAVVIPDKDKALMLPGLL</sequence>
<proteinExistence type="predicted"/>
<feature type="transmembrane region" description="Helical" evidence="1">
    <location>
        <begin position="51"/>
        <end position="75"/>
    </location>
</feature>
<feature type="transmembrane region" description="Helical" evidence="1">
    <location>
        <begin position="105"/>
        <end position="123"/>
    </location>
</feature>
<reference evidence="2" key="1">
    <citation type="submission" date="2018-02" db="EMBL/GenBank/DDBJ databases">
        <title>Rhizophora mucronata_Transcriptome.</title>
        <authorList>
            <person name="Meera S.P."/>
            <person name="Sreeshan A."/>
            <person name="Augustine A."/>
        </authorList>
    </citation>
    <scope>NUCLEOTIDE SEQUENCE</scope>
    <source>
        <tissue evidence="2">Leaf</tissue>
    </source>
</reference>
<keyword evidence="1" id="KW-1133">Transmembrane helix</keyword>
<keyword evidence="1" id="KW-0812">Transmembrane</keyword>
<keyword evidence="1" id="KW-0472">Membrane</keyword>